<gene>
    <name evidence="2" type="ORF">SAMN04488081_1709</name>
</gene>
<evidence type="ECO:0000256" key="1">
    <source>
        <dbReference type="SAM" id="Coils"/>
    </source>
</evidence>
<accession>A0A1H3FX14</accession>
<dbReference type="RefSeq" id="WP_143023832.1">
    <property type="nucleotide sequence ID" value="NZ_FNOS01000004.1"/>
</dbReference>
<sequence>MVKYVAGVLIIAFLVAGGVFGAFFLTSGNEIKDPEISRIVEDDYNLETNREQSNVKDSYESLLTQAEDRLAELKTEVKEDLEEESSYLDMYEKYEPAAKKLEEKTDEKFQDLHEQLQQAGEEEKASTLKAQYERQKEEWKKSIVKEMKERL</sequence>
<name>A0A1H3FX14_9BACI</name>
<evidence type="ECO:0000313" key="2">
    <source>
        <dbReference type="EMBL" id="SDX95385.1"/>
    </source>
</evidence>
<evidence type="ECO:0000313" key="3">
    <source>
        <dbReference type="Proteomes" id="UP000198647"/>
    </source>
</evidence>
<reference evidence="2 3" key="1">
    <citation type="submission" date="2016-10" db="EMBL/GenBank/DDBJ databases">
        <authorList>
            <person name="Varghese N."/>
            <person name="Submissions S."/>
        </authorList>
    </citation>
    <scope>NUCLEOTIDE SEQUENCE [LARGE SCALE GENOMIC DNA]</scope>
    <source>
        <strain evidence="2 3">DSM 20748</strain>
    </source>
</reference>
<proteinExistence type="predicted"/>
<keyword evidence="3" id="KW-1185">Reference proteome</keyword>
<dbReference type="EMBL" id="FNOS01000004">
    <property type="protein sequence ID" value="SDX95385.1"/>
    <property type="molecule type" value="Genomic_DNA"/>
</dbReference>
<organism evidence="2 3">
    <name type="scientific">Salimicrobium album</name>
    <dbReference type="NCBI Taxonomy" id="50717"/>
    <lineage>
        <taxon>Bacteria</taxon>
        <taxon>Bacillati</taxon>
        <taxon>Bacillota</taxon>
        <taxon>Bacilli</taxon>
        <taxon>Bacillales</taxon>
        <taxon>Bacillaceae</taxon>
        <taxon>Salimicrobium</taxon>
    </lineage>
</organism>
<dbReference type="Proteomes" id="UP000198647">
    <property type="component" value="Unassembled WGS sequence"/>
</dbReference>
<comment type="caution">
    <text evidence="2">The sequence shown here is derived from an EMBL/GenBank/DDBJ whole genome shotgun (WGS) entry which is preliminary data.</text>
</comment>
<feature type="coiled-coil region" evidence="1">
    <location>
        <begin position="56"/>
        <end position="149"/>
    </location>
</feature>
<keyword evidence="1" id="KW-0175">Coiled coil</keyword>
<protein>
    <submittedName>
        <fullName evidence="2">Uncharacterized protein</fullName>
    </submittedName>
</protein>